<evidence type="ECO:0000256" key="6">
    <source>
        <dbReference type="PIRNR" id="PIRNR000099"/>
    </source>
</evidence>
<dbReference type="InterPro" id="IPR001692">
    <property type="entry name" value="Histidinol_DH_CS"/>
</dbReference>
<dbReference type="InterPro" id="IPR012131">
    <property type="entry name" value="Hstdl_DH"/>
</dbReference>
<feature type="binding site" evidence="5 10">
    <location>
        <position position="352"/>
    </location>
    <ligand>
        <name>Zn(2+)</name>
        <dbReference type="ChEBI" id="CHEBI:29105"/>
    </ligand>
</feature>
<feature type="binding site" evidence="5 10">
    <location>
        <position position="411"/>
    </location>
    <ligand>
        <name>Zn(2+)</name>
        <dbReference type="ChEBI" id="CHEBI:29105"/>
    </ligand>
</feature>
<evidence type="ECO:0000256" key="10">
    <source>
        <dbReference type="PIRSR" id="PIRSR000099-4"/>
    </source>
</evidence>
<reference evidence="12 13" key="1">
    <citation type="submission" date="2019-07" db="EMBL/GenBank/DDBJ databases">
        <title>Complete genome of Crassaminicella thermophila SY095.</title>
        <authorList>
            <person name="Li X."/>
        </authorList>
    </citation>
    <scope>NUCLEOTIDE SEQUENCE [LARGE SCALE GENOMIC DNA]</scope>
    <source>
        <strain evidence="12 13">SY095</strain>
    </source>
</reference>
<comment type="cofactor">
    <cofactor evidence="5 10">
        <name>Zn(2+)</name>
        <dbReference type="ChEBI" id="CHEBI:29105"/>
    </cofactor>
    <text evidence="5 10">Binds 1 zinc ion per subunit.</text>
</comment>
<keyword evidence="5" id="KW-0368">Histidine biosynthesis</keyword>
<accession>A0A5C0SHH0</accession>
<dbReference type="HAMAP" id="MF_01024">
    <property type="entry name" value="HisD"/>
    <property type="match status" value="1"/>
</dbReference>
<dbReference type="PANTHER" id="PTHR21256:SF14">
    <property type="entry name" value="HISTIDINOL DEHYDROGENASE"/>
    <property type="match status" value="1"/>
</dbReference>
<dbReference type="GO" id="GO:0008270">
    <property type="term" value="F:zinc ion binding"/>
    <property type="evidence" value="ECO:0007669"/>
    <property type="project" value="UniProtKB-UniRule"/>
</dbReference>
<keyword evidence="5 8" id="KW-0520">NAD</keyword>
<feature type="binding site" evidence="5 8">
    <location>
        <position position="119"/>
    </location>
    <ligand>
        <name>NAD(+)</name>
        <dbReference type="ChEBI" id="CHEBI:57540"/>
    </ligand>
</feature>
<dbReference type="InterPro" id="IPR016161">
    <property type="entry name" value="Ald_DH/histidinol_DH"/>
</dbReference>
<name>A0A5C0SHH0_CRATE</name>
<evidence type="ECO:0000256" key="1">
    <source>
        <dbReference type="ARBA" id="ARBA00010178"/>
    </source>
</evidence>
<proteinExistence type="inferred from homology"/>
<dbReference type="EMBL" id="CP042243">
    <property type="protein sequence ID" value="QEK13432.1"/>
    <property type="molecule type" value="Genomic_DNA"/>
</dbReference>
<dbReference type="FunFam" id="3.40.50.1980:FF:000026">
    <property type="entry name" value="Histidinol dehydrogenase"/>
    <property type="match status" value="1"/>
</dbReference>
<comment type="pathway">
    <text evidence="5">Amino-acid biosynthesis; L-histidine biosynthesis; L-histidine from 5-phospho-alpha-D-ribose 1-diphosphate: step 9/9.</text>
</comment>
<dbReference type="AlphaFoldDB" id="A0A5C0SHH0"/>
<feature type="binding site" evidence="5 10">
    <location>
        <position position="250"/>
    </location>
    <ligand>
        <name>Zn(2+)</name>
        <dbReference type="ChEBI" id="CHEBI:29105"/>
    </ligand>
</feature>
<evidence type="ECO:0000313" key="12">
    <source>
        <dbReference type="EMBL" id="QEK13432.1"/>
    </source>
</evidence>
<dbReference type="GO" id="GO:0051287">
    <property type="term" value="F:NAD binding"/>
    <property type="evidence" value="ECO:0007669"/>
    <property type="project" value="InterPro"/>
</dbReference>
<dbReference type="GO" id="GO:0005829">
    <property type="term" value="C:cytosol"/>
    <property type="evidence" value="ECO:0007669"/>
    <property type="project" value="TreeGrafter"/>
</dbReference>
<feature type="binding site" evidence="5 9">
    <location>
        <position position="406"/>
    </location>
    <ligand>
        <name>substrate</name>
    </ligand>
</feature>
<feature type="binding site" evidence="5 8">
    <location>
        <position position="182"/>
    </location>
    <ligand>
        <name>NAD(+)</name>
        <dbReference type="ChEBI" id="CHEBI:57540"/>
    </ligand>
</feature>
<feature type="binding site" evidence="5 9">
    <location>
        <position position="253"/>
    </location>
    <ligand>
        <name>substrate</name>
    </ligand>
</feature>
<evidence type="ECO:0000313" key="13">
    <source>
        <dbReference type="Proteomes" id="UP000324646"/>
    </source>
</evidence>
<evidence type="ECO:0000256" key="8">
    <source>
        <dbReference type="PIRSR" id="PIRSR000099-2"/>
    </source>
</evidence>
<feature type="binding site" evidence="5 10">
    <location>
        <position position="253"/>
    </location>
    <ligand>
        <name>Zn(2+)</name>
        <dbReference type="ChEBI" id="CHEBI:29105"/>
    </ligand>
</feature>
<dbReference type="RefSeq" id="WP_148810604.1">
    <property type="nucleotide sequence ID" value="NZ_CP042243.1"/>
</dbReference>
<keyword evidence="2 5" id="KW-0479">Metal-binding</keyword>
<gene>
    <name evidence="5 12" type="primary">hisD</name>
    <name evidence="12" type="ORF">FQB35_14815</name>
</gene>
<dbReference type="PIRSF" id="PIRSF000099">
    <property type="entry name" value="Histidinol_dh"/>
    <property type="match status" value="1"/>
</dbReference>
<dbReference type="KEGG" id="crs:FQB35_14815"/>
<comment type="similarity">
    <text evidence="1 5 6 11">Belongs to the histidinol dehydrogenase family.</text>
</comment>
<feature type="binding site" evidence="5 9">
    <location>
        <position position="250"/>
    </location>
    <ligand>
        <name>substrate</name>
    </ligand>
</feature>
<dbReference type="CDD" id="cd06572">
    <property type="entry name" value="Histidinol_dh"/>
    <property type="match status" value="1"/>
</dbReference>
<evidence type="ECO:0000256" key="4">
    <source>
        <dbReference type="ARBA" id="ARBA00023002"/>
    </source>
</evidence>
<dbReference type="OrthoDB" id="9805269at2"/>
<feature type="active site" description="Proton acceptor" evidence="5 7">
    <location>
        <position position="318"/>
    </location>
</feature>
<dbReference type="Gene3D" id="1.20.5.1300">
    <property type="match status" value="1"/>
</dbReference>
<protein>
    <recommendedName>
        <fullName evidence="5">Histidinol dehydrogenase</fullName>
        <shortName evidence="5">HDH</shortName>
        <ecNumber evidence="5">1.1.1.23</ecNumber>
    </recommendedName>
</protein>
<dbReference type="NCBIfam" id="TIGR00069">
    <property type="entry name" value="hisD"/>
    <property type="match status" value="1"/>
</dbReference>
<organism evidence="12 13">
    <name type="scientific">Crassaminicella thermophila</name>
    <dbReference type="NCBI Taxonomy" id="2599308"/>
    <lineage>
        <taxon>Bacteria</taxon>
        <taxon>Bacillati</taxon>
        <taxon>Bacillota</taxon>
        <taxon>Clostridia</taxon>
        <taxon>Eubacteriales</taxon>
        <taxon>Clostridiaceae</taxon>
        <taxon>Crassaminicella</taxon>
    </lineage>
</organism>
<dbReference type="GO" id="GO:0004399">
    <property type="term" value="F:histidinol dehydrogenase activity"/>
    <property type="evidence" value="ECO:0007669"/>
    <property type="project" value="UniProtKB-UniRule"/>
</dbReference>
<evidence type="ECO:0000256" key="7">
    <source>
        <dbReference type="PIRSR" id="PIRSR000099-1"/>
    </source>
</evidence>
<evidence type="ECO:0000256" key="5">
    <source>
        <dbReference type="HAMAP-Rule" id="MF_01024"/>
    </source>
</evidence>
<keyword evidence="4 5" id="KW-0560">Oxidoreductase</keyword>
<dbReference type="InterPro" id="IPR022695">
    <property type="entry name" value="Histidinol_DH_monofunct"/>
</dbReference>
<dbReference type="SUPFAM" id="SSF53720">
    <property type="entry name" value="ALDH-like"/>
    <property type="match status" value="1"/>
</dbReference>
<dbReference type="Pfam" id="PF00815">
    <property type="entry name" value="Histidinol_dh"/>
    <property type="match status" value="1"/>
</dbReference>
<feature type="binding site" evidence="5 9">
    <location>
        <position position="228"/>
    </location>
    <ligand>
        <name>substrate</name>
    </ligand>
</feature>
<dbReference type="PRINTS" id="PR00083">
    <property type="entry name" value="HOLDHDRGNASE"/>
</dbReference>
<feature type="active site" description="Proton acceptor" evidence="5 7">
    <location>
        <position position="319"/>
    </location>
</feature>
<keyword evidence="5" id="KW-0028">Amino-acid biosynthesis</keyword>
<keyword evidence="3 5" id="KW-0862">Zinc</keyword>
<feature type="binding site" evidence="5 9">
    <location>
        <position position="352"/>
    </location>
    <ligand>
        <name>substrate</name>
    </ligand>
</feature>
<dbReference type="GO" id="GO:0000105">
    <property type="term" value="P:L-histidine biosynthetic process"/>
    <property type="evidence" value="ECO:0007669"/>
    <property type="project" value="UniProtKB-UniRule"/>
</dbReference>
<evidence type="ECO:0000256" key="3">
    <source>
        <dbReference type="ARBA" id="ARBA00022833"/>
    </source>
</evidence>
<evidence type="ECO:0000256" key="11">
    <source>
        <dbReference type="RuleBase" id="RU004175"/>
    </source>
</evidence>
<feature type="binding site" evidence="5 9">
    <location>
        <position position="411"/>
    </location>
    <ligand>
        <name>substrate</name>
    </ligand>
</feature>
<dbReference type="UniPathway" id="UPA00031">
    <property type="reaction ID" value="UER00014"/>
</dbReference>
<keyword evidence="13" id="KW-1185">Reference proteome</keyword>
<comment type="function">
    <text evidence="5">Catalyzes the sequential NAD-dependent oxidations of L-histidinol to L-histidinaldehyde and then to L-histidine.</text>
</comment>
<evidence type="ECO:0000256" key="9">
    <source>
        <dbReference type="PIRSR" id="PIRSR000099-3"/>
    </source>
</evidence>
<feature type="binding site" evidence="5 8">
    <location>
        <position position="205"/>
    </location>
    <ligand>
        <name>NAD(+)</name>
        <dbReference type="ChEBI" id="CHEBI:57540"/>
    </ligand>
</feature>
<dbReference type="PANTHER" id="PTHR21256">
    <property type="entry name" value="HISTIDINOL DEHYDROGENASE HDH"/>
    <property type="match status" value="1"/>
</dbReference>
<dbReference type="EC" id="1.1.1.23" evidence="5"/>
<dbReference type="FunFam" id="3.40.50.1980:FF:000001">
    <property type="entry name" value="Histidinol dehydrogenase"/>
    <property type="match status" value="1"/>
</dbReference>
<dbReference type="Gene3D" id="3.40.50.1980">
    <property type="entry name" value="Nitrogenase molybdenum iron protein domain"/>
    <property type="match status" value="2"/>
</dbReference>
<comment type="catalytic activity">
    <reaction evidence="5">
        <text>L-histidinol + 2 NAD(+) + H2O = L-histidine + 2 NADH + 3 H(+)</text>
        <dbReference type="Rhea" id="RHEA:20641"/>
        <dbReference type="ChEBI" id="CHEBI:15377"/>
        <dbReference type="ChEBI" id="CHEBI:15378"/>
        <dbReference type="ChEBI" id="CHEBI:57540"/>
        <dbReference type="ChEBI" id="CHEBI:57595"/>
        <dbReference type="ChEBI" id="CHEBI:57699"/>
        <dbReference type="ChEBI" id="CHEBI:57945"/>
        <dbReference type="EC" id="1.1.1.23"/>
    </reaction>
</comment>
<dbReference type="Proteomes" id="UP000324646">
    <property type="component" value="Chromosome"/>
</dbReference>
<sequence length="424" mass="46377">MIKLKEALLKKEQEDEMVKKRVLEIIEKIKKEGDHALRQYNILFDGCKRENYLIREEEIQKAYKSISETTLDDLRFAAKNIEEFSKRQKEMLKDMKEQELLPGVFLGHRAIPVDACAGYVPGGRYPLPSSALMSIIPAKVAGVKRIVACSPAIKGTNCIHPATLVAMDLAGANEIYAMGGSQAIAALAYGTESIKAVDMIVGPGNQYVTEAKRQVSGEVGIDFLAGPSEVVVIADSTANPTVIAADILAQSEHDPQARGILLCTDERIGKETIKEVENFLKELSTAEIAKVAWENNGEVILFDTIESAINFCNEIAPEHLEIQVKNFDEVVPKLTNYGSLFVGEGAAEVFGDYVAGTNHILPTMKAARYTGGVWVGTFMKIVTNQRVTEEGLKLIVPVASRLGELEGLYAHKLAADVRLKSSIL</sequence>
<dbReference type="PROSITE" id="PS00611">
    <property type="entry name" value="HISOL_DEHYDROGENASE"/>
    <property type="match status" value="1"/>
</dbReference>
<evidence type="ECO:0000256" key="2">
    <source>
        <dbReference type="ARBA" id="ARBA00022723"/>
    </source>
</evidence>
<feature type="binding site" evidence="5 9">
    <location>
        <position position="319"/>
    </location>
    <ligand>
        <name>substrate</name>
    </ligand>
</feature>